<keyword evidence="4" id="KW-1185">Reference proteome</keyword>
<sequence length="593" mass="63080">MAARMASRRAVVLSLAVLAALSLHNSIRAHNFDALALALVPPPPPPPPLAALPADLSPPPRPSAAQGAAGGARSAPPHANRPPSSRRAAAPPRRHAAAPHGRRGNASAAPAPPPPPPAAAAREAAARMDLEDGVRLGSLCDGARRPCAVADDVYAALAAEPAAPAAEEVCLYSSLTEAYVEGHVVFMRSALRRTPSLSARPPPLYVLEQGLSAASRGRVAAAYARTRFVSPPRGGKDVRVVTKFALNKEKTALFGLRGACGRVLKLDTGDMLALADLAPLLALRPGRSVWAAQALGQPHGRINGGLMLFGGFWLHPLTQAALDARAERESREQTLFGEFFGAHLALLPKRYNVEQRFWDAAPDLAAWREAERKARASLRRLSASALLLVAAPCLPSPPLYFSALSSPLSPHCLALYPAASSPPIGTHTQAHGEEAVPSLERVALLHFVGRDKPWQRLDRGGVDTAADLCRRLRSRDEETCEVYLAVQALWWREFGRGACILVGDGARGKGQGFVVEQFAHILRVHTPLEPRDVGNLSLGQPCPNVAECVAIARSRGCEQYTLGVSGHARHLVDARSLLHVYQRKLGVFGGPPT</sequence>
<evidence type="ECO:0000256" key="1">
    <source>
        <dbReference type="SAM" id="MobiDB-lite"/>
    </source>
</evidence>
<dbReference type="Proteomes" id="UP001515480">
    <property type="component" value="Unassembled WGS sequence"/>
</dbReference>
<feature type="compositionally biased region" description="Pro residues" evidence="1">
    <location>
        <begin position="48"/>
        <end position="62"/>
    </location>
</feature>
<evidence type="ECO:0000313" key="3">
    <source>
        <dbReference type="EMBL" id="KAL1518599.1"/>
    </source>
</evidence>
<gene>
    <name evidence="3" type="ORF">AB1Y20_002887</name>
</gene>
<name>A0AB34JA75_PRYPA</name>
<evidence type="ECO:0000256" key="2">
    <source>
        <dbReference type="SAM" id="SignalP"/>
    </source>
</evidence>
<reference evidence="3 4" key="1">
    <citation type="journal article" date="2024" name="Science">
        <title>Giant polyketide synthase enzymes in the biosynthesis of giant marine polyether toxins.</title>
        <authorList>
            <person name="Fallon T.R."/>
            <person name="Shende V.V."/>
            <person name="Wierzbicki I.H."/>
            <person name="Pendleton A.L."/>
            <person name="Watervoot N.F."/>
            <person name="Auber R.P."/>
            <person name="Gonzalez D.J."/>
            <person name="Wisecaver J.H."/>
            <person name="Moore B.S."/>
        </authorList>
    </citation>
    <scope>NUCLEOTIDE SEQUENCE [LARGE SCALE GENOMIC DNA]</scope>
    <source>
        <strain evidence="3 4">12B1</strain>
    </source>
</reference>
<feature type="compositionally biased region" description="Basic residues" evidence="1">
    <location>
        <begin position="92"/>
        <end position="103"/>
    </location>
</feature>
<accession>A0AB34JA75</accession>
<comment type="caution">
    <text evidence="3">The sequence shown here is derived from an EMBL/GenBank/DDBJ whole genome shotgun (WGS) entry which is preliminary data.</text>
</comment>
<keyword evidence="2" id="KW-0732">Signal</keyword>
<dbReference type="EMBL" id="JBGBPQ010000010">
    <property type="protein sequence ID" value="KAL1518599.1"/>
    <property type="molecule type" value="Genomic_DNA"/>
</dbReference>
<feature type="chain" id="PRO_5044235453" description="Hexosyltransferase" evidence="2">
    <location>
        <begin position="30"/>
        <end position="593"/>
    </location>
</feature>
<dbReference type="SUPFAM" id="SSF53448">
    <property type="entry name" value="Nucleotide-diphospho-sugar transferases"/>
    <property type="match status" value="1"/>
</dbReference>
<proteinExistence type="predicted"/>
<evidence type="ECO:0008006" key="5">
    <source>
        <dbReference type="Google" id="ProtNLM"/>
    </source>
</evidence>
<evidence type="ECO:0000313" key="4">
    <source>
        <dbReference type="Proteomes" id="UP001515480"/>
    </source>
</evidence>
<organism evidence="3 4">
    <name type="scientific">Prymnesium parvum</name>
    <name type="common">Toxic golden alga</name>
    <dbReference type="NCBI Taxonomy" id="97485"/>
    <lineage>
        <taxon>Eukaryota</taxon>
        <taxon>Haptista</taxon>
        <taxon>Haptophyta</taxon>
        <taxon>Prymnesiophyceae</taxon>
        <taxon>Prymnesiales</taxon>
        <taxon>Prymnesiaceae</taxon>
        <taxon>Prymnesium</taxon>
    </lineage>
</organism>
<feature type="compositionally biased region" description="Low complexity" evidence="1">
    <location>
        <begin position="63"/>
        <end position="91"/>
    </location>
</feature>
<dbReference type="AlphaFoldDB" id="A0AB34JA75"/>
<dbReference type="Gene3D" id="3.90.550.10">
    <property type="entry name" value="Spore Coat Polysaccharide Biosynthesis Protein SpsA, Chain A"/>
    <property type="match status" value="1"/>
</dbReference>
<feature type="signal peptide" evidence="2">
    <location>
        <begin position="1"/>
        <end position="29"/>
    </location>
</feature>
<dbReference type="InterPro" id="IPR029044">
    <property type="entry name" value="Nucleotide-diphossugar_trans"/>
</dbReference>
<protein>
    <recommendedName>
        <fullName evidence="5">Hexosyltransferase</fullName>
    </recommendedName>
</protein>
<feature type="region of interest" description="Disordered" evidence="1">
    <location>
        <begin position="48"/>
        <end position="125"/>
    </location>
</feature>